<gene>
    <name evidence="3" type="ORF">ACFPK1_32225</name>
</gene>
<accession>A0ABV9ZR19</accession>
<dbReference type="Pfam" id="PF01494">
    <property type="entry name" value="FAD_binding_3"/>
    <property type="match status" value="1"/>
</dbReference>
<comment type="similarity">
    <text evidence="1">Belongs to the flavin-dependent halogenase family. Bacterial tryptophan halogenase subfamily.</text>
</comment>
<proteinExistence type="inferred from homology"/>
<dbReference type="GO" id="GO:0004497">
    <property type="term" value="F:monooxygenase activity"/>
    <property type="evidence" value="ECO:0007669"/>
    <property type="project" value="UniProtKB-KW"/>
</dbReference>
<dbReference type="Gene3D" id="3.50.50.60">
    <property type="entry name" value="FAD/NAD(P)-binding domain"/>
    <property type="match status" value="1"/>
</dbReference>
<evidence type="ECO:0000313" key="3">
    <source>
        <dbReference type="EMBL" id="MFC5142929.1"/>
    </source>
</evidence>
<reference evidence="4" key="1">
    <citation type="journal article" date="2019" name="Int. J. Syst. Evol. Microbiol.">
        <title>The Global Catalogue of Microorganisms (GCM) 10K type strain sequencing project: providing services to taxonomists for standard genome sequencing and annotation.</title>
        <authorList>
            <consortium name="The Broad Institute Genomics Platform"/>
            <consortium name="The Broad Institute Genome Sequencing Center for Infectious Disease"/>
            <person name="Wu L."/>
            <person name="Ma J."/>
        </authorList>
    </citation>
    <scope>NUCLEOTIDE SEQUENCE [LARGE SCALE GENOMIC DNA]</scope>
    <source>
        <strain evidence="4">XZYJ18</strain>
    </source>
</reference>
<evidence type="ECO:0000259" key="2">
    <source>
        <dbReference type="Pfam" id="PF01494"/>
    </source>
</evidence>
<dbReference type="PANTHER" id="PTHR43747:SF1">
    <property type="entry name" value="SLR1998 PROTEIN"/>
    <property type="match status" value="1"/>
</dbReference>
<sequence length="341" mass="36481">MSTDADVADVLVLGAGPAGASCAIALARDGCSVTVVRGRVPRRPRLGETVPPAMVRPLAALGVWEEFRAAEHLPDPGTVLHWGDDAPSGNDHILDPYGCGWHLDRDRFDTMLLDAARAAGARVHDRVPGGGPELRAPFVVDATGRAACVARRHGPARVREDLLIGLVRFGTSSGADTRTVVEASLRGWWYAAPLPRGRAVTMFFTDADLLPRGSDARRRFWDHAWAQTAAVREVAALEAHGSIHTAVAHTGAIPTCAGSGWIAVGDAARTLDPLSGQGLTTACVSGIRAAAAIRSGAGRGALAAYCERVANEHRAALSSRRTTYRREQRWPRDPFWARRHR</sequence>
<feature type="domain" description="FAD-binding" evidence="2">
    <location>
        <begin position="8"/>
        <end position="126"/>
    </location>
</feature>
<dbReference type="RefSeq" id="WP_378025014.1">
    <property type="nucleotide sequence ID" value="NZ_JBHSKG010000030.1"/>
</dbReference>
<name>A0ABV9ZR19_9PSEU</name>
<organism evidence="3 4">
    <name type="scientific">Actinomycetospora rhizophila</name>
    <dbReference type="NCBI Taxonomy" id="1416876"/>
    <lineage>
        <taxon>Bacteria</taxon>
        <taxon>Bacillati</taxon>
        <taxon>Actinomycetota</taxon>
        <taxon>Actinomycetes</taxon>
        <taxon>Pseudonocardiales</taxon>
        <taxon>Pseudonocardiaceae</taxon>
        <taxon>Actinomycetospora</taxon>
    </lineage>
</organism>
<evidence type="ECO:0000256" key="1">
    <source>
        <dbReference type="ARBA" id="ARBA00038396"/>
    </source>
</evidence>
<comment type="caution">
    <text evidence="3">The sequence shown here is derived from an EMBL/GenBank/DDBJ whole genome shotgun (WGS) entry which is preliminary data.</text>
</comment>
<dbReference type="Proteomes" id="UP001596175">
    <property type="component" value="Unassembled WGS sequence"/>
</dbReference>
<dbReference type="InterPro" id="IPR036188">
    <property type="entry name" value="FAD/NAD-bd_sf"/>
</dbReference>
<dbReference type="PRINTS" id="PR00420">
    <property type="entry name" value="RNGMNOXGNASE"/>
</dbReference>
<dbReference type="PANTHER" id="PTHR43747">
    <property type="entry name" value="FAD-BINDING PROTEIN"/>
    <property type="match status" value="1"/>
</dbReference>
<protein>
    <submittedName>
        <fullName evidence="3">FAD-dependent monooxygenase</fullName>
    </submittedName>
</protein>
<dbReference type="InterPro" id="IPR050816">
    <property type="entry name" value="Flavin-dep_Halogenase_NPB"/>
</dbReference>
<dbReference type="SUPFAM" id="SSF51905">
    <property type="entry name" value="FAD/NAD(P)-binding domain"/>
    <property type="match status" value="1"/>
</dbReference>
<evidence type="ECO:0000313" key="4">
    <source>
        <dbReference type="Proteomes" id="UP001596175"/>
    </source>
</evidence>
<dbReference type="EMBL" id="JBHSKG010000030">
    <property type="protein sequence ID" value="MFC5142929.1"/>
    <property type="molecule type" value="Genomic_DNA"/>
</dbReference>
<keyword evidence="4" id="KW-1185">Reference proteome</keyword>
<dbReference type="InterPro" id="IPR002938">
    <property type="entry name" value="FAD-bd"/>
</dbReference>
<keyword evidence="3" id="KW-0560">Oxidoreductase</keyword>
<dbReference type="Gene3D" id="3.30.9.100">
    <property type="match status" value="1"/>
</dbReference>
<keyword evidence="3" id="KW-0503">Monooxygenase</keyword>